<sequence>MNFSPEELALLKDTLGQRVSWLSKNINSLPSEKQASATQLLTKLSAILTKFDSQTKSTTANLKAADVRTLVVDDDEYCAKLLAANLEQLGFINVDIAMDGQEAINLMYDTPLPFHLILSDWNMPIKSGLEVHSAMLASDRYNESQFVMTTSITQASQIREAIDHGVNDYLAKPIEIEALRKKLTRFFPEALL</sequence>
<dbReference type="EMBL" id="JAXAFO010000017">
    <property type="protein sequence ID" value="MDX6849926.1"/>
    <property type="molecule type" value="Genomic_DNA"/>
</dbReference>
<keyword evidence="1" id="KW-0597">Phosphoprotein</keyword>
<name>A0ABU4S0I7_9GAMM</name>
<protein>
    <submittedName>
        <fullName evidence="3">Response regulator</fullName>
    </submittedName>
</protein>
<gene>
    <name evidence="3" type="ORF">SCD92_11190</name>
</gene>
<dbReference type="SMART" id="SM00448">
    <property type="entry name" value="REC"/>
    <property type="match status" value="1"/>
</dbReference>
<dbReference type="Proteomes" id="UP001273505">
    <property type="component" value="Unassembled WGS sequence"/>
</dbReference>
<dbReference type="Gene3D" id="3.40.50.2300">
    <property type="match status" value="1"/>
</dbReference>
<dbReference type="CDD" id="cd17546">
    <property type="entry name" value="REC_hyHK_CKI1_RcsC-like"/>
    <property type="match status" value="1"/>
</dbReference>
<keyword evidence="4" id="KW-1185">Reference proteome</keyword>
<evidence type="ECO:0000313" key="3">
    <source>
        <dbReference type="EMBL" id="MDX6849926.1"/>
    </source>
</evidence>
<evidence type="ECO:0000256" key="1">
    <source>
        <dbReference type="PROSITE-ProRule" id="PRU00169"/>
    </source>
</evidence>
<feature type="modified residue" description="4-aspartylphosphate" evidence="1">
    <location>
        <position position="120"/>
    </location>
</feature>
<evidence type="ECO:0000313" key="4">
    <source>
        <dbReference type="Proteomes" id="UP001273505"/>
    </source>
</evidence>
<dbReference type="SUPFAM" id="SSF52172">
    <property type="entry name" value="CheY-like"/>
    <property type="match status" value="1"/>
</dbReference>
<dbReference type="InterPro" id="IPR011006">
    <property type="entry name" value="CheY-like_superfamily"/>
</dbReference>
<reference evidence="3 4" key="1">
    <citation type="submission" date="2023-11" db="EMBL/GenBank/DDBJ databases">
        <title>Gilvimarinus fulvus sp. nov., isolated from the surface of Kelp.</title>
        <authorList>
            <person name="Sun Y.Y."/>
            <person name="Gong Y."/>
            <person name="Du Z.J."/>
        </authorList>
    </citation>
    <scope>NUCLEOTIDE SEQUENCE [LARGE SCALE GENOMIC DNA]</scope>
    <source>
        <strain evidence="3 4">SDUM040013</strain>
    </source>
</reference>
<proteinExistence type="predicted"/>
<comment type="caution">
    <text evidence="3">The sequence shown here is derived from an EMBL/GenBank/DDBJ whole genome shotgun (WGS) entry which is preliminary data.</text>
</comment>
<dbReference type="InterPro" id="IPR001789">
    <property type="entry name" value="Sig_transdc_resp-reg_receiver"/>
</dbReference>
<dbReference type="RefSeq" id="WP_302721817.1">
    <property type="nucleotide sequence ID" value="NZ_JAULRU010000418.1"/>
</dbReference>
<dbReference type="PROSITE" id="PS50110">
    <property type="entry name" value="RESPONSE_REGULATORY"/>
    <property type="match status" value="1"/>
</dbReference>
<feature type="domain" description="Response regulatory" evidence="2">
    <location>
        <begin position="68"/>
        <end position="187"/>
    </location>
</feature>
<dbReference type="PANTHER" id="PTHR43228:SF1">
    <property type="entry name" value="TWO-COMPONENT RESPONSE REGULATOR ARR22"/>
    <property type="match status" value="1"/>
</dbReference>
<organism evidence="3 4">
    <name type="scientific">Gilvimarinus gilvus</name>
    <dbReference type="NCBI Taxonomy" id="3058038"/>
    <lineage>
        <taxon>Bacteria</taxon>
        <taxon>Pseudomonadati</taxon>
        <taxon>Pseudomonadota</taxon>
        <taxon>Gammaproteobacteria</taxon>
        <taxon>Cellvibrionales</taxon>
        <taxon>Cellvibrionaceae</taxon>
        <taxon>Gilvimarinus</taxon>
    </lineage>
</organism>
<dbReference type="PANTHER" id="PTHR43228">
    <property type="entry name" value="TWO-COMPONENT RESPONSE REGULATOR"/>
    <property type="match status" value="1"/>
</dbReference>
<accession>A0ABU4S0I7</accession>
<dbReference type="Pfam" id="PF00072">
    <property type="entry name" value="Response_reg"/>
    <property type="match status" value="1"/>
</dbReference>
<dbReference type="InterPro" id="IPR052048">
    <property type="entry name" value="ST_Response_Regulator"/>
</dbReference>
<evidence type="ECO:0000259" key="2">
    <source>
        <dbReference type="PROSITE" id="PS50110"/>
    </source>
</evidence>